<evidence type="ECO:0000256" key="1">
    <source>
        <dbReference type="SAM" id="Phobius"/>
    </source>
</evidence>
<proteinExistence type="predicted"/>
<dbReference type="InterPro" id="IPR058341">
    <property type="entry name" value="DUF8028"/>
</dbReference>
<name>A0ABD6AJR2_9EURY</name>
<comment type="caution">
    <text evidence="2">The sequence shown here is derived from an EMBL/GenBank/DDBJ whole genome shotgun (WGS) entry which is preliminary data.</text>
</comment>
<dbReference type="EMBL" id="JBHTBL010000005">
    <property type="protein sequence ID" value="MFC7324379.1"/>
    <property type="molecule type" value="Genomic_DNA"/>
</dbReference>
<dbReference type="AlphaFoldDB" id="A0ABD6AJR2"/>
<accession>A0ABD6AJR2</accession>
<reference evidence="2 3" key="1">
    <citation type="journal article" date="2019" name="Int. J. Syst. Evol. Microbiol.">
        <title>The Global Catalogue of Microorganisms (GCM) 10K type strain sequencing project: providing services to taxonomists for standard genome sequencing and annotation.</title>
        <authorList>
            <consortium name="The Broad Institute Genomics Platform"/>
            <consortium name="The Broad Institute Genome Sequencing Center for Infectious Disease"/>
            <person name="Wu L."/>
            <person name="Ma J."/>
        </authorList>
    </citation>
    <scope>NUCLEOTIDE SEQUENCE [LARGE SCALE GENOMIC DNA]</scope>
    <source>
        <strain evidence="2 3">CGMCC 1.12554</strain>
    </source>
</reference>
<dbReference type="Pfam" id="PF26071">
    <property type="entry name" value="DUF8028"/>
    <property type="match status" value="1"/>
</dbReference>
<gene>
    <name evidence="2" type="ORF">ACFQMF_07270</name>
</gene>
<dbReference type="Proteomes" id="UP001596545">
    <property type="component" value="Unassembled WGS sequence"/>
</dbReference>
<keyword evidence="1" id="KW-1133">Transmembrane helix</keyword>
<sequence>MSSKTSSRSIRAPIRIGATLSSACWNRAVASVRAVAFWAAILLPIAYVPAAYGVAGFEQGWRPLALIVLHVACVVVGHDHHGSGGHA</sequence>
<evidence type="ECO:0000313" key="2">
    <source>
        <dbReference type="EMBL" id="MFC7324379.1"/>
    </source>
</evidence>
<protein>
    <submittedName>
        <fullName evidence="2">Uncharacterized protein</fullName>
    </submittedName>
</protein>
<feature type="transmembrane region" description="Helical" evidence="1">
    <location>
        <begin position="35"/>
        <end position="55"/>
    </location>
</feature>
<keyword evidence="1" id="KW-0472">Membrane</keyword>
<evidence type="ECO:0000313" key="3">
    <source>
        <dbReference type="Proteomes" id="UP001596545"/>
    </source>
</evidence>
<keyword evidence="3" id="KW-1185">Reference proteome</keyword>
<keyword evidence="1" id="KW-0812">Transmembrane</keyword>
<dbReference type="RefSeq" id="WP_256409472.1">
    <property type="nucleotide sequence ID" value="NZ_JANHDN010000005.1"/>
</dbReference>
<organism evidence="2 3">
    <name type="scientific">Halorubrum rutilum</name>
    <dbReference type="NCBI Taxonomy" id="1364933"/>
    <lineage>
        <taxon>Archaea</taxon>
        <taxon>Methanobacteriati</taxon>
        <taxon>Methanobacteriota</taxon>
        <taxon>Stenosarchaea group</taxon>
        <taxon>Halobacteria</taxon>
        <taxon>Halobacteriales</taxon>
        <taxon>Haloferacaceae</taxon>
        <taxon>Halorubrum</taxon>
    </lineage>
</organism>